<feature type="region of interest" description="Disordered" evidence="1">
    <location>
        <begin position="261"/>
        <end position="298"/>
    </location>
</feature>
<dbReference type="PANTHER" id="PTHR35249">
    <property type="entry name" value="DYNEIN REGULATORY COMPLEX SUBUNIT 7"/>
    <property type="match status" value="1"/>
</dbReference>
<evidence type="ECO:0000313" key="3">
    <source>
        <dbReference type="EMBL" id="KAG7173239.1"/>
    </source>
</evidence>
<proteinExistence type="predicted"/>
<dbReference type="Pfam" id="PF24656">
    <property type="entry name" value="CEPT76_peptidase"/>
    <property type="match status" value="1"/>
</dbReference>
<dbReference type="InterPro" id="IPR056290">
    <property type="entry name" value="CEPT76/DRC7_peptidase-like_dom"/>
</dbReference>
<accession>A0A8J5N581</accession>
<evidence type="ECO:0000256" key="1">
    <source>
        <dbReference type="SAM" id="MobiDB-lite"/>
    </source>
</evidence>
<name>A0A8J5N581_HOMAM</name>
<dbReference type="AlphaFoldDB" id="A0A8J5N581"/>
<reference evidence="3" key="1">
    <citation type="journal article" date="2021" name="Sci. Adv.">
        <title>The American lobster genome reveals insights on longevity, neural, and immune adaptations.</title>
        <authorList>
            <person name="Polinski J.M."/>
            <person name="Zimin A.V."/>
            <person name="Clark K.F."/>
            <person name="Kohn A.B."/>
            <person name="Sadowski N."/>
            <person name="Timp W."/>
            <person name="Ptitsyn A."/>
            <person name="Khanna P."/>
            <person name="Romanova D.Y."/>
            <person name="Williams P."/>
            <person name="Greenwood S.J."/>
            <person name="Moroz L.L."/>
            <person name="Walt D.R."/>
            <person name="Bodnar A.G."/>
        </authorList>
    </citation>
    <scope>NUCLEOTIDE SEQUENCE</scope>
    <source>
        <strain evidence="3">GMGI-L3</strain>
    </source>
</reference>
<organism evidence="3 4">
    <name type="scientific">Homarus americanus</name>
    <name type="common">American lobster</name>
    <dbReference type="NCBI Taxonomy" id="6706"/>
    <lineage>
        <taxon>Eukaryota</taxon>
        <taxon>Metazoa</taxon>
        <taxon>Ecdysozoa</taxon>
        <taxon>Arthropoda</taxon>
        <taxon>Crustacea</taxon>
        <taxon>Multicrustacea</taxon>
        <taxon>Malacostraca</taxon>
        <taxon>Eumalacostraca</taxon>
        <taxon>Eucarida</taxon>
        <taxon>Decapoda</taxon>
        <taxon>Pleocyemata</taxon>
        <taxon>Astacidea</taxon>
        <taxon>Nephropoidea</taxon>
        <taxon>Nephropidae</taxon>
        <taxon>Homarus</taxon>
    </lineage>
</organism>
<comment type="caution">
    <text evidence="3">The sequence shown here is derived from an EMBL/GenBank/DDBJ whole genome shotgun (WGS) entry which is preliminary data.</text>
</comment>
<protein>
    <submittedName>
        <fullName evidence="3">Dynein regulatory complex subunit 7-like 3</fullName>
    </submittedName>
</protein>
<dbReference type="PANTHER" id="PTHR35249:SF2">
    <property type="entry name" value="DYNEIN REGULATORY COMPLEX SUBUNIT 7"/>
    <property type="match status" value="1"/>
</dbReference>
<feature type="compositionally biased region" description="Polar residues" evidence="1">
    <location>
        <begin position="276"/>
        <end position="290"/>
    </location>
</feature>
<evidence type="ECO:0000313" key="4">
    <source>
        <dbReference type="Proteomes" id="UP000747542"/>
    </source>
</evidence>
<evidence type="ECO:0000259" key="2">
    <source>
        <dbReference type="Pfam" id="PF24656"/>
    </source>
</evidence>
<sequence>MCESEGAARYKASKVAEDEFLDYIASYRRRYNSLYARGPLLLLTPENEDGRMVSVVSLVVPSRVPHPQLLLMQDAARVLSDMITYTPPQPPPSLPTRVRSPAVVVKAQEGSGAECALVVASVLLGAGYHAPLSRDQHNPHLSPEILLTYPARGWRTGRGDVLQEARVNSSGDYTEAHLHFWVVVLPPGRGVTTPTFIESTTGQVLSLSSSLALPYLYIHALFNHTNYWACTKYNQAISCDMFDLSDRSVWMPLMDDGVGAAKASQAPHHPTHQDNKNQNNQQYSHHTPPSHSREKVGDSQYITTSSLMASGTKHALKVPTTWATPIIITEEALIERFPGGWREEVYSGVVVRHYSPFSHPRGATLIFTFFSKSGHQYWRAPASLAARARRDGMDNPAQAAEVDDHNHVPGEEVFMFYSRFRVDALRSRVIGETTWREEYDERPDLLLARTRIEEEFGCPDNMEPHKVVQRRVFQPDPSVEGPAMPQLWAVLEAEMEAELRVQEEVRRGVEETAALRTARANEEHHIVLLPHMFDIQRNETVQYILKQRKFKEKHREEAHRKRQEEREDRVDTISPYLPLLLDDSERDIGEMVRERCLQDLRERLALRANLLQDRLDQVLFYPPSILDHFFKVTYFELQ</sequence>
<keyword evidence="4" id="KW-1185">Reference proteome</keyword>
<dbReference type="InterPro" id="IPR033551">
    <property type="entry name" value="DRC7/lobo"/>
</dbReference>
<dbReference type="Proteomes" id="UP000747542">
    <property type="component" value="Unassembled WGS sequence"/>
</dbReference>
<dbReference type="GO" id="GO:0031514">
    <property type="term" value="C:motile cilium"/>
    <property type="evidence" value="ECO:0007669"/>
    <property type="project" value="TreeGrafter"/>
</dbReference>
<gene>
    <name evidence="3" type="primary">Drc7-L3</name>
    <name evidence="3" type="ORF">Hamer_G014562</name>
</gene>
<feature type="domain" description="CEP76/DRC7 peptidase-like" evidence="2">
    <location>
        <begin position="172"/>
        <end position="253"/>
    </location>
</feature>
<dbReference type="GO" id="GO:0048870">
    <property type="term" value="P:cell motility"/>
    <property type="evidence" value="ECO:0007669"/>
    <property type="project" value="TreeGrafter"/>
</dbReference>
<dbReference type="EMBL" id="JAHLQT010010116">
    <property type="protein sequence ID" value="KAG7173239.1"/>
    <property type="molecule type" value="Genomic_DNA"/>
</dbReference>